<accession>A0A0D0CKL9</accession>
<feature type="domain" description="L-lysine epsilon oxidase C-terminal" evidence="2">
    <location>
        <begin position="364"/>
        <end position="500"/>
    </location>
</feature>
<dbReference type="InterPro" id="IPR033798">
    <property type="entry name" value="LodA-like"/>
</dbReference>
<evidence type="ECO:0000259" key="1">
    <source>
        <dbReference type="Pfam" id="PF17990"/>
    </source>
</evidence>
<dbReference type="Pfam" id="PF18417">
    <property type="entry name" value="LodA_C"/>
    <property type="match status" value="1"/>
</dbReference>
<dbReference type="InterPro" id="IPR041168">
    <property type="entry name" value="LodA_N"/>
</dbReference>
<dbReference type="Pfam" id="PF17990">
    <property type="entry name" value="LodA_N"/>
    <property type="match status" value="1"/>
</dbReference>
<reference evidence="3 4" key="1">
    <citation type="submission" date="2014-04" db="EMBL/GenBank/DDBJ databases">
        <title>Evolutionary Origins and Diversification of the Mycorrhizal Mutualists.</title>
        <authorList>
            <consortium name="DOE Joint Genome Institute"/>
            <consortium name="Mycorrhizal Genomics Consortium"/>
            <person name="Kohler A."/>
            <person name="Kuo A."/>
            <person name="Nagy L.G."/>
            <person name="Floudas D."/>
            <person name="Copeland A."/>
            <person name="Barry K.W."/>
            <person name="Cichocki N."/>
            <person name="Veneault-Fourrey C."/>
            <person name="LaButti K."/>
            <person name="Lindquist E.A."/>
            <person name="Lipzen A."/>
            <person name="Lundell T."/>
            <person name="Morin E."/>
            <person name="Murat C."/>
            <person name="Riley R."/>
            <person name="Ohm R."/>
            <person name="Sun H."/>
            <person name="Tunlid A."/>
            <person name="Henrissat B."/>
            <person name="Grigoriev I.V."/>
            <person name="Hibbett D.S."/>
            <person name="Martin F."/>
        </authorList>
    </citation>
    <scope>NUCLEOTIDE SEQUENCE [LARGE SCALE GENOMIC DNA]</scope>
    <source>
        <strain evidence="3 4">FD-317 M1</strain>
    </source>
</reference>
<evidence type="ECO:0000313" key="3">
    <source>
        <dbReference type="EMBL" id="KIK63444.1"/>
    </source>
</evidence>
<dbReference type="InterPro" id="IPR041173">
    <property type="entry name" value="LodA_C"/>
</dbReference>
<evidence type="ECO:0000313" key="4">
    <source>
        <dbReference type="Proteomes" id="UP000053593"/>
    </source>
</evidence>
<proteinExistence type="predicted"/>
<gene>
    <name evidence="3" type="ORF">GYMLUDRAFT_163033</name>
</gene>
<sequence>MVFEPIDPSKSKTYLDIKASDIHHIEIFPPIGIARVGDAKEEYYYAPEVPGLDDHPFGNFRDEKGGIKRQAVRFRVYAYDNTGKILGEINKSNGYTLSWTVHVANKKAAFYIFRGTHAEHAFDRGLETRRKLIIDPGPKTISGGTEPVPLKGSFEGSMGKAEVVQLGELRTDKEGRLVFLGGDGSSHTVRLPLPKAAEAEIISEFDSVDWYDNMCDGYVKVEVTSAQSSNIRIESSEATVISAPPKFAWGIESPTSLYDILDNIYNKSDTSNPNFYKDIWPVISGTYKLSWVNEKAFQGHGTGAYGNFLNRETELSDPSAEYASLREYIFDRLRQPNFKNENQALPKFMPRLSGDNGDAIEPGGDTKVEGEPIQRFAALTELQYSRFKKWKDGNFEKGDPLDKTKKAIEDYDKTVQPMMLTRAILEQAVGNPLFPGIEMFWIAKVEQTYITDISNRQHLHPPFRVNHKKVLPGFLTRGLSIPWQSDFSQCNTHWWPSVRPDDVVRPTDTKEGPVPRVKWTRGLRDTPDDTLSSFFPGASDMVQYWNQLGFVAKDSSSNLPAWYEIERTLPEPPN</sequence>
<dbReference type="AlphaFoldDB" id="A0A0D0CKL9"/>
<keyword evidence="4" id="KW-1185">Reference proteome</keyword>
<evidence type="ECO:0008006" key="5">
    <source>
        <dbReference type="Google" id="ProtNLM"/>
    </source>
</evidence>
<feature type="domain" description="L-Lysine epsilon oxidase N-terminal" evidence="1">
    <location>
        <begin position="28"/>
        <end position="234"/>
    </location>
</feature>
<name>A0A0D0CKL9_9AGAR</name>
<dbReference type="CDD" id="cd14730">
    <property type="entry name" value="LodA_like"/>
    <property type="match status" value="1"/>
</dbReference>
<dbReference type="Proteomes" id="UP000053593">
    <property type="component" value="Unassembled WGS sequence"/>
</dbReference>
<protein>
    <recommendedName>
        <fullName evidence="5">L-lysine 6-oxidase</fullName>
    </recommendedName>
</protein>
<dbReference type="OrthoDB" id="3253404at2759"/>
<dbReference type="HOGENOM" id="CLU_012035_1_0_1"/>
<evidence type="ECO:0000259" key="2">
    <source>
        <dbReference type="Pfam" id="PF18417"/>
    </source>
</evidence>
<organism evidence="3 4">
    <name type="scientific">Collybiopsis luxurians FD-317 M1</name>
    <dbReference type="NCBI Taxonomy" id="944289"/>
    <lineage>
        <taxon>Eukaryota</taxon>
        <taxon>Fungi</taxon>
        <taxon>Dikarya</taxon>
        <taxon>Basidiomycota</taxon>
        <taxon>Agaricomycotina</taxon>
        <taxon>Agaricomycetes</taxon>
        <taxon>Agaricomycetidae</taxon>
        <taxon>Agaricales</taxon>
        <taxon>Marasmiineae</taxon>
        <taxon>Omphalotaceae</taxon>
        <taxon>Collybiopsis</taxon>
        <taxon>Collybiopsis luxurians</taxon>
    </lineage>
</organism>
<dbReference type="EMBL" id="KN834764">
    <property type="protein sequence ID" value="KIK63444.1"/>
    <property type="molecule type" value="Genomic_DNA"/>
</dbReference>